<dbReference type="RefSeq" id="WP_076522287.1">
    <property type="nucleotide sequence ID" value="NZ_CP067140.1"/>
</dbReference>
<dbReference type="GO" id="GO:0005975">
    <property type="term" value="P:carbohydrate metabolic process"/>
    <property type="evidence" value="ECO:0007669"/>
    <property type="project" value="InterPro"/>
</dbReference>
<dbReference type="Proteomes" id="UP000186216">
    <property type="component" value="Unassembled WGS sequence"/>
</dbReference>
<dbReference type="AlphaFoldDB" id="A0AA45W0Q6"/>
<gene>
    <name evidence="5" type="ORF">JHX88_00385</name>
    <name evidence="4" type="ORF">SAMN05421772_101145</name>
</gene>
<feature type="region of interest" description="Disordered" evidence="1">
    <location>
        <begin position="1"/>
        <end position="21"/>
    </location>
</feature>
<dbReference type="PANTHER" id="PTHR12654">
    <property type="entry name" value="BILE ACID BETA-GLUCOSIDASE-RELATED"/>
    <property type="match status" value="1"/>
</dbReference>
<accession>A0AA45W0Q6</accession>
<name>A0AA45W0Q6_9RHOB</name>
<dbReference type="InterPro" id="IPR024462">
    <property type="entry name" value="GH116_N"/>
</dbReference>
<dbReference type="GO" id="GO:0008422">
    <property type="term" value="F:beta-glucosidase activity"/>
    <property type="evidence" value="ECO:0007669"/>
    <property type="project" value="TreeGrafter"/>
</dbReference>
<dbReference type="Pfam" id="PF04685">
    <property type="entry name" value="DUF608"/>
    <property type="match status" value="1"/>
</dbReference>
<reference evidence="4 6" key="1">
    <citation type="submission" date="2017-01" db="EMBL/GenBank/DDBJ databases">
        <authorList>
            <person name="Varghese N."/>
            <person name="Submissions S."/>
        </authorList>
    </citation>
    <scope>NUCLEOTIDE SEQUENCE [LARGE SCALE GENOMIC DNA]</scope>
    <source>
        <strain evidence="4 6">DSM 18447</strain>
    </source>
</reference>
<dbReference type="EMBL" id="FTOU01000001">
    <property type="protein sequence ID" value="SIS50759.1"/>
    <property type="molecule type" value="Genomic_DNA"/>
</dbReference>
<keyword evidence="7" id="KW-1185">Reference proteome</keyword>
<dbReference type="InterPro" id="IPR052566">
    <property type="entry name" value="Non-lysos_glucosylceramidase"/>
</dbReference>
<feature type="domain" description="Glycosyl-hydrolase family 116 catalytic region" evidence="2">
    <location>
        <begin position="391"/>
        <end position="753"/>
    </location>
</feature>
<evidence type="ECO:0000313" key="5">
    <source>
        <dbReference type="EMBL" id="WCR03286.1"/>
    </source>
</evidence>
<evidence type="ECO:0000313" key="4">
    <source>
        <dbReference type="EMBL" id="SIS50759.1"/>
    </source>
</evidence>
<evidence type="ECO:0000256" key="1">
    <source>
        <dbReference type="SAM" id="MobiDB-lite"/>
    </source>
</evidence>
<dbReference type="PANTHER" id="PTHR12654:SF0">
    <property type="entry name" value="NON-LYSOSOMAL GLUCOSYLCERAMIDASE"/>
    <property type="match status" value="1"/>
</dbReference>
<organism evidence="4 6">
    <name type="scientific">Paracoccus saliphilus</name>
    <dbReference type="NCBI Taxonomy" id="405559"/>
    <lineage>
        <taxon>Bacteria</taxon>
        <taxon>Pseudomonadati</taxon>
        <taxon>Pseudomonadota</taxon>
        <taxon>Alphaproteobacteria</taxon>
        <taxon>Rhodobacterales</taxon>
        <taxon>Paracoccaceae</taxon>
        <taxon>Paracoccus</taxon>
    </lineage>
</organism>
<evidence type="ECO:0000313" key="6">
    <source>
        <dbReference type="Proteomes" id="UP000186216"/>
    </source>
</evidence>
<proteinExistence type="predicted"/>
<dbReference type="Proteomes" id="UP001215549">
    <property type="component" value="Chromosome"/>
</dbReference>
<dbReference type="InterPro" id="IPR012341">
    <property type="entry name" value="6hp_glycosidase-like_sf"/>
</dbReference>
<dbReference type="InterPro" id="IPR006775">
    <property type="entry name" value="GH116_catalytic"/>
</dbReference>
<dbReference type="InterPro" id="IPR008928">
    <property type="entry name" value="6-hairpin_glycosidase_sf"/>
</dbReference>
<dbReference type="EMBL" id="CP067140">
    <property type="protein sequence ID" value="WCR03286.1"/>
    <property type="molecule type" value="Genomic_DNA"/>
</dbReference>
<evidence type="ECO:0000259" key="2">
    <source>
        <dbReference type="Pfam" id="PF04685"/>
    </source>
</evidence>
<evidence type="ECO:0000259" key="3">
    <source>
        <dbReference type="Pfam" id="PF12215"/>
    </source>
</evidence>
<sequence>MTDNQNGWFTHLPWTPRQPQNRKIPAQVEAGEGTSVAIGGIGAGAITRGVNGGFLRWSLKAGAMHCGEWPENGFALWHADHGTRALRMAGPDAPDGWHFDPQGTHTALFPKLRHEYVSGDLTLSIEQIAPIAPEIGEDCDLPVGLFRASLSNRGTEPTEAAVMFSFLNLIGWFHSFGPPGHAAGVAGQRNRIFERPDLCGVEMFRETVREPDEGEGQMFIGAVRKQGWSVTLCDAFDPAREGAAFWKQFVADGSVGPIDGDWQSGGGFSEFPPPRHCAAISAKTILQPGETKTTELVLAWDMPVIRFGQNRKHFRHYTERWGREGRNAAAIAEHALGQADHWISAIDRFHATAKADIDAPPAISSLALNELYPLNDALTVWTARNDDEPAHFGIIECPDYPLYNTLDLWVYASAGISRFFPELAASVTRDFAREIVTEDTTPRFHLRSRQRFARQRMGMAPHDLGAPNADPFFSANDYVYQDSARWKDLNAMLVICAWRDVMRNPDRAAAHVDAINTAMTALAAFDRDGDGVIENDGFPDQTFDNIPMQGISAYCGGLWLAALRAAEQIYLRAGDRTQAQRWRDLSAKGEPSWHAALWNGTCYSVDSAGQFRDAVFAEQLYGPGLARMLKLGDICPPEHARRALKEVYRRNFEEAGHGRGVMAMTSAIHDSSLYAPQGEEGLQWDEILVGFNYSVAATMRAYGLTDEAQTILTALAEELGPQRGLHFRTPAAYTVQAPLIRAQMNMRPMGIWAYADAKGCGV</sequence>
<evidence type="ECO:0000313" key="7">
    <source>
        <dbReference type="Proteomes" id="UP001215549"/>
    </source>
</evidence>
<dbReference type="Pfam" id="PF12215">
    <property type="entry name" value="Glyco_hydr_116N"/>
    <property type="match status" value="1"/>
</dbReference>
<feature type="domain" description="Glycosyl-hydrolase family 116 N-terminal" evidence="3">
    <location>
        <begin position="36"/>
        <end position="342"/>
    </location>
</feature>
<dbReference type="Gene3D" id="1.50.10.10">
    <property type="match status" value="1"/>
</dbReference>
<dbReference type="SUPFAM" id="SSF48208">
    <property type="entry name" value="Six-hairpin glycosidases"/>
    <property type="match status" value="1"/>
</dbReference>
<protein>
    <submittedName>
        <fullName evidence="4">Non-lysosomal glucosylceramidase</fullName>
    </submittedName>
</protein>
<reference evidence="5 7" key="2">
    <citation type="submission" date="2021-01" db="EMBL/GenBank/DDBJ databases">
        <title>Biogeographic distribution of Paracoccus.</title>
        <authorList>
            <person name="Hollensteiner J."/>
            <person name="Leineberger J."/>
            <person name="Brinkhoff T."/>
            <person name="Daniel R."/>
        </authorList>
    </citation>
    <scope>NUCLEOTIDE SEQUENCE [LARGE SCALE GENOMIC DNA]</scope>
    <source>
        <strain evidence="5 7">DSM 18447</strain>
    </source>
</reference>